<gene>
    <name evidence="3" type="ORF">MSBR3_1979</name>
</gene>
<dbReference type="HOGENOM" id="CLU_150646_12_4_2"/>
<evidence type="ECO:0000313" key="3">
    <source>
        <dbReference type="EMBL" id="AKB82557.1"/>
    </source>
</evidence>
<organism evidence="3 4">
    <name type="scientific">Methanosarcina barkeri 3</name>
    <dbReference type="NCBI Taxonomy" id="1434107"/>
    <lineage>
        <taxon>Archaea</taxon>
        <taxon>Methanobacteriati</taxon>
        <taxon>Methanobacteriota</taxon>
        <taxon>Stenosarchaea group</taxon>
        <taxon>Methanomicrobia</taxon>
        <taxon>Methanosarcinales</taxon>
        <taxon>Methanosarcinaceae</taxon>
        <taxon>Methanosarcina</taxon>
    </lineage>
</organism>
<keyword evidence="4" id="KW-1185">Reference proteome</keyword>
<evidence type="ECO:0000313" key="4">
    <source>
        <dbReference type="Proteomes" id="UP000033066"/>
    </source>
</evidence>
<dbReference type="InterPro" id="IPR007167">
    <property type="entry name" value="Fe-transptr_FeoA-like"/>
</dbReference>
<dbReference type="SUPFAM" id="SSF50037">
    <property type="entry name" value="C-terminal domain of transcriptional repressors"/>
    <property type="match status" value="1"/>
</dbReference>
<accession>A0A0E3SMA4</accession>
<name>A0A0E3SMA4_METBA</name>
<reference evidence="3" key="1">
    <citation type="submission" date="2014-07" db="EMBL/GenBank/DDBJ databases">
        <title>Methanogenic archaea and the global carbon cycle.</title>
        <authorList>
            <person name="Henriksen J.R."/>
            <person name="Luke J."/>
            <person name="Reinhart S."/>
            <person name="Benedict M.N."/>
            <person name="Youngblut N.D."/>
            <person name="Metcalf M.E."/>
            <person name="Whitaker R.J."/>
            <person name="Metcalf W.W."/>
        </authorList>
    </citation>
    <scope>NUCLEOTIDE SEQUENCE [LARGE SCALE GENOMIC DNA]</scope>
    <source>
        <strain evidence="3">3</strain>
    </source>
</reference>
<dbReference type="InterPro" id="IPR038157">
    <property type="entry name" value="FeoA_core_dom"/>
</dbReference>
<protein>
    <submittedName>
        <fullName evidence="3">Ferrous iron transport protein A</fullName>
    </submittedName>
</protein>
<keyword evidence="1" id="KW-0408">Iron</keyword>
<dbReference type="GeneID" id="24789549"/>
<dbReference type="KEGG" id="mbak:MSBR3_1979"/>
<dbReference type="InterPro" id="IPR008988">
    <property type="entry name" value="Transcriptional_repressor_C"/>
</dbReference>
<dbReference type="OrthoDB" id="87327at2157"/>
<dbReference type="AlphaFoldDB" id="A0A0E3SMA4"/>
<dbReference type="GO" id="GO:0046914">
    <property type="term" value="F:transition metal ion binding"/>
    <property type="evidence" value="ECO:0007669"/>
    <property type="project" value="InterPro"/>
</dbReference>
<dbReference type="Pfam" id="PF04023">
    <property type="entry name" value="FeoA"/>
    <property type="match status" value="1"/>
</dbReference>
<dbReference type="PATRIC" id="fig|1434107.4.peg.2545"/>
<sequence>MTEIIDKTLNMPEISQRARVIRIKSKENSCKQSLDMGMVLGAILSATKKALLRDSVDIKLKENLSFRKRGAEIIVVEQLEGFNLTPQMPLTNQGSLYLSYQHGRNL</sequence>
<dbReference type="STRING" id="1434107.MSBR3_1979"/>
<dbReference type="Proteomes" id="UP000033066">
    <property type="component" value="Chromosome"/>
</dbReference>
<evidence type="ECO:0000259" key="2">
    <source>
        <dbReference type="Pfam" id="PF04023"/>
    </source>
</evidence>
<evidence type="ECO:0000256" key="1">
    <source>
        <dbReference type="ARBA" id="ARBA00023004"/>
    </source>
</evidence>
<proteinExistence type="predicted"/>
<dbReference type="Gene3D" id="2.30.30.90">
    <property type="match status" value="1"/>
</dbReference>
<dbReference type="EMBL" id="CP009517">
    <property type="protein sequence ID" value="AKB82557.1"/>
    <property type="molecule type" value="Genomic_DNA"/>
</dbReference>
<dbReference type="RefSeq" id="WP_155396795.1">
    <property type="nucleotide sequence ID" value="NZ_CP009517.1"/>
</dbReference>
<feature type="domain" description="Ferrous iron transporter FeoA-like" evidence="2">
    <location>
        <begin position="8"/>
        <end position="77"/>
    </location>
</feature>